<dbReference type="EMBL" id="HF583845">
    <property type="protein sequence ID" value="CCQ43342.1"/>
    <property type="molecule type" value="Genomic_DNA"/>
</dbReference>
<proteinExistence type="predicted"/>
<sequence length="66" mass="7243">MMSVGPCCWQMGRALEILGAAVEAARVGEPPVGLPRPVSQEMWWRHAAAFCQWSVLTLSTKCTLLL</sequence>
<evidence type="ECO:0000313" key="1">
    <source>
        <dbReference type="EMBL" id="CCQ43342.1"/>
    </source>
</evidence>
<name>L8ECC8_HUMAN</name>
<protein>
    <submittedName>
        <fullName evidence="1">Alternative protein MAP3K1</fullName>
    </submittedName>
</protein>
<reference evidence="1" key="1">
    <citation type="journal article" date="2013" name="PLoS ONE">
        <title>Direct detection of alternative open reading frames translation products in human significantly expands the proteome.</title>
        <authorList>
            <person name="Vanderperre B."/>
            <person name="Lucier J.-F."/>
            <person name="Motard J."/>
            <person name="Tremblay G."/>
            <person name="Vanderperre S."/>
            <person name="Wisztorski M."/>
            <person name="Salzet M."/>
            <person name="Boisvert F.-M."/>
            <person name="Roucou X."/>
        </authorList>
    </citation>
    <scope>NUCLEOTIDE SEQUENCE</scope>
</reference>
<organism evidence="1">
    <name type="scientific">Homo sapiens</name>
    <name type="common">Human</name>
    <dbReference type="NCBI Taxonomy" id="9606"/>
    <lineage>
        <taxon>Eukaryota</taxon>
        <taxon>Metazoa</taxon>
        <taxon>Chordata</taxon>
        <taxon>Craniata</taxon>
        <taxon>Vertebrata</taxon>
        <taxon>Euteleostomi</taxon>
        <taxon>Mammalia</taxon>
        <taxon>Eutheria</taxon>
        <taxon>Euarchontoglires</taxon>
        <taxon>Primates</taxon>
        <taxon>Haplorrhini</taxon>
        <taxon>Catarrhini</taxon>
        <taxon>Hominidae</taxon>
        <taxon>Homo</taxon>
    </lineage>
</organism>
<accession>L8ECC8</accession>
<dbReference type="OrthoDB" id="1269963at2759"/>
<dbReference type="ChiTaRS" id="MAP3K1">
    <property type="organism name" value="human"/>
</dbReference>
<dbReference type="AlphaFoldDB" id="L8ECC8"/>
<gene>
    <name evidence="1" type="primary">MAP3K1</name>
</gene>